<organism evidence="2 3">
    <name type="scientific">Paenibacillus gyeongsangnamensis</name>
    <dbReference type="NCBI Taxonomy" id="3388067"/>
    <lineage>
        <taxon>Bacteria</taxon>
        <taxon>Bacillati</taxon>
        <taxon>Bacillota</taxon>
        <taxon>Bacilli</taxon>
        <taxon>Bacillales</taxon>
        <taxon>Paenibacillaceae</taxon>
        <taxon>Paenibacillus</taxon>
    </lineage>
</organism>
<keyword evidence="3" id="KW-1185">Reference proteome</keyword>
<proteinExistence type="predicted"/>
<gene>
    <name evidence="2" type="ORF">O9H85_23555</name>
</gene>
<reference evidence="2 3" key="1">
    <citation type="submission" date="2022-12" db="EMBL/GenBank/DDBJ databases">
        <title>Draft genome sequence of Paenibacillus sp. dW9.</title>
        <authorList>
            <person name="Choi E.-W."/>
            <person name="Kim D.-U."/>
        </authorList>
    </citation>
    <scope>NUCLEOTIDE SEQUENCE [LARGE SCALE GENOMIC DNA]</scope>
    <source>
        <strain evidence="3">dW9</strain>
    </source>
</reference>
<keyword evidence="1" id="KW-1133">Transmembrane helix</keyword>
<evidence type="ECO:0000256" key="1">
    <source>
        <dbReference type="SAM" id="Phobius"/>
    </source>
</evidence>
<sequence>MIEQKEPCNQLPKEIKPAFKELQVLKHLKDAKINKKFGFTAAYLFQLVFVLLFHQKNWFRLLESTKAESFPGKDSVYRFLNHTKFAWRQFLLSLSAATVQKVELLTSDNRVT</sequence>
<accession>A0ABT4QF02</accession>
<feature type="transmembrane region" description="Helical" evidence="1">
    <location>
        <begin position="37"/>
        <end position="54"/>
    </location>
</feature>
<dbReference type="EMBL" id="JAQAGZ010000017">
    <property type="protein sequence ID" value="MCZ8515331.1"/>
    <property type="molecule type" value="Genomic_DNA"/>
</dbReference>
<protein>
    <submittedName>
        <fullName evidence="2">IS4 family transposase</fullName>
    </submittedName>
</protein>
<evidence type="ECO:0000313" key="2">
    <source>
        <dbReference type="EMBL" id="MCZ8515331.1"/>
    </source>
</evidence>
<dbReference type="Proteomes" id="UP001527882">
    <property type="component" value="Unassembled WGS sequence"/>
</dbReference>
<evidence type="ECO:0000313" key="3">
    <source>
        <dbReference type="Proteomes" id="UP001527882"/>
    </source>
</evidence>
<keyword evidence="1" id="KW-0472">Membrane</keyword>
<keyword evidence="1" id="KW-0812">Transmembrane</keyword>
<comment type="caution">
    <text evidence="2">The sequence shown here is derived from an EMBL/GenBank/DDBJ whole genome shotgun (WGS) entry which is preliminary data.</text>
</comment>
<feature type="non-terminal residue" evidence="2">
    <location>
        <position position="112"/>
    </location>
</feature>
<name>A0ABT4QF02_9BACL</name>